<accession>A0ABY2UCH4</accession>
<proteinExistence type="predicted"/>
<evidence type="ECO:0000313" key="1">
    <source>
        <dbReference type="EMBL" id="TLM73198.1"/>
    </source>
</evidence>
<dbReference type="EMBL" id="VANI01000036">
    <property type="protein sequence ID" value="TLM73198.1"/>
    <property type="molecule type" value="Genomic_DNA"/>
</dbReference>
<dbReference type="RefSeq" id="WP_138237356.1">
    <property type="nucleotide sequence ID" value="NZ_CP185860.1"/>
</dbReference>
<evidence type="ECO:0000313" key="2">
    <source>
        <dbReference type="Proteomes" id="UP000306791"/>
    </source>
</evidence>
<protein>
    <recommendedName>
        <fullName evidence="3">HEPN domain-containing protein</fullName>
    </recommendedName>
</protein>
<organism evidence="1 2">
    <name type="scientific">Microbulbifer harenosus</name>
    <dbReference type="NCBI Taxonomy" id="2576840"/>
    <lineage>
        <taxon>Bacteria</taxon>
        <taxon>Pseudomonadati</taxon>
        <taxon>Pseudomonadota</taxon>
        <taxon>Gammaproteobacteria</taxon>
        <taxon>Cellvibrionales</taxon>
        <taxon>Microbulbiferaceae</taxon>
        <taxon>Microbulbifer</taxon>
    </lineage>
</organism>
<dbReference type="Proteomes" id="UP000306791">
    <property type="component" value="Unassembled WGS sequence"/>
</dbReference>
<evidence type="ECO:0008006" key="3">
    <source>
        <dbReference type="Google" id="ProtNLM"/>
    </source>
</evidence>
<comment type="caution">
    <text evidence="1">The sequence shown here is derived from an EMBL/GenBank/DDBJ whole genome shotgun (WGS) entry which is preliminary data.</text>
</comment>
<reference evidence="1 2" key="1">
    <citation type="submission" date="2019-05" db="EMBL/GenBank/DDBJ databases">
        <title>Microbulbifer harenosus sp. nov., an alginate-degrading bacterium isolated from coastal sand.</title>
        <authorList>
            <person name="Huang H."/>
            <person name="Mo K."/>
            <person name="Bao S."/>
        </authorList>
    </citation>
    <scope>NUCLEOTIDE SEQUENCE [LARGE SCALE GENOMIC DNA]</scope>
    <source>
        <strain evidence="1 2">HB161719</strain>
    </source>
</reference>
<keyword evidence="2" id="KW-1185">Reference proteome</keyword>
<name>A0ABY2UCH4_9GAMM</name>
<gene>
    <name evidence="1" type="ORF">FDY93_19130</name>
</gene>
<sequence length="230" mass="26571">MHKDIDEVLVRLNTWGAHLRTTVQPLTKNIAYKPTFDADYYREAVLYRFIELAKSACQLYKSNLLIGSLVSVRAAQETIAVAWFINYKLDQFSKNKDLKHFSETVRRLILGWSNDAEFPEKINVFKCIDSVDKVLEGKFRRHYEMLSEYAHPNYSGTFGAYGSTNIDTLEVTFGSYPRSEKTLKRHIKSTLTICVSLLEMIQEKSENSFNSALDVCHELHEQGKLMDQLQ</sequence>